<gene>
    <name evidence="4" type="ORF">LDBPK_170370</name>
    <name evidence="2" type="ORF">LdCL_170009200</name>
    <name evidence="3" type="ORF">LDHU3_17.0640</name>
</gene>
<dbReference type="VEuPathDB" id="TriTrypDB:LdCL_170009200"/>
<dbReference type="Proteomes" id="UP000274082">
    <property type="component" value="Chromosome 17"/>
</dbReference>
<dbReference type="GeneID" id="13393310"/>
<evidence type="ECO:0000313" key="2">
    <source>
        <dbReference type="EMBL" id="AYU77796.1"/>
    </source>
</evidence>
<dbReference type="EMBL" id="CP029516">
    <property type="protein sequence ID" value="AYU77796.1"/>
    <property type="molecule type" value="Genomic_DNA"/>
</dbReference>
<feature type="region of interest" description="Disordered" evidence="1">
    <location>
        <begin position="198"/>
        <end position="252"/>
    </location>
</feature>
<dbReference type="RefSeq" id="XP_003859891.1">
    <property type="nucleotide sequence ID" value="XM_003859843.1"/>
</dbReference>
<reference evidence="3" key="5">
    <citation type="submission" date="2020-06" db="EMBL/GenBank/DDBJ databases">
        <authorList>
            <person name="Camacho E."/>
            <person name="Gonzalez-de la Fuente S."/>
            <person name="Rastrojo A."/>
            <person name="Peiro-Pastor R."/>
            <person name="Solana JC."/>
            <person name="Tabera L."/>
            <person name="Gamarro F."/>
            <person name="Carrasco-Ramiro F."/>
            <person name="Requena JM."/>
            <person name="Aguado B."/>
        </authorList>
    </citation>
    <scope>NUCLEOTIDE SEQUENCE</scope>
</reference>
<dbReference type="Proteomes" id="UP000008980">
    <property type="component" value="Chromosome 17"/>
</dbReference>
<reference evidence="2 6" key="4">
    <citation type="journal article" date="2018" name="Sci. Rep.">
        <title>A complete Leishmania donovani reference genome identifies novel genetic variations associated with virulence.</title>
        <authorList>
            <person name="Lypaczewski P."/>
            <person name="Hoshizaki J."/>
            <person name="Zhang W.-W."/>
            <person name="McCall L.-I."/>
            <person name="Torcivia-Rodriguez J."/>
            <person name="Simonyan V."/>
            <person name="Kaur A."/>
            <person name="Dewar K."/>
            <person name="Matlashewski G."/>
        </authorList>
    </citation>
    <scope>NUCLEOTIDE SEQUENCE [LARGE SCALE GENOMIC DNA]</scope>
    <source>
        <strain evidence="2 6">LdCL</strain>
    </source>
</reference>
<reference evidence="4" key="2">
    <citation type="submission" date="2011-01" db="EMBL/GenBank/DDBJ databases">
        <authorList>
            <person name="Zhao B.P."/>
            <person name="Ren Z.A."/>
            <person name="Li C.D."/>
        </authorList>
    </citation>
    <scope>NUCLEOTIDE SEQUENCE</scope>
    <source>
        <strain evidence="4">BPK282A1</strain>
    </source>
</reference>
<keyword evidence="6" id="KW-1185">Reference proteome</keyword>
<accession>E9BD58</accession>
<evidence type="ECO:0000313" key="6">
    <source>
        <dbReference type="Proteomes" id="UP000274082"/>
    </source>
</evidence>
<reference evidence="5" key="3">
    <citation type="submission" date="2011-02" db="EMBL/GenBank/DDBJ databases">
        <title>Whole genome sequencing of Leishmania donovani clinical lines reveals dynamic variation related to drug resistance.</title>
        <authorList>
            <person name="Downing T."/>
            <person name="Imamura H."/>
            <person name="Sanders M."/>
            <person name="Decuypere S."/>
            <person name="Hertz-Fowler C."/>
            <person name="Clark T.G."/>
            <person name="Rijal S."/>
            <person name="Sundar S."/>
            <person name="Quail M.A."/>
            <person name="De Doncker S."/>
            <person name="Maes I."/>
            <person name="Vanaerschot M."/>
            <person name="Stark O."/>
            <person name="Schonian G."/>
            <person name="Dujardin J.C."/>
            <person name="Berriman M."/>
        </authorList>
    </citation>
    <scope>NUCLEOTIDE SEQUENCE [LARGE SCALE GENOMIC DNA]</scope>
    <source>
        <strain evidence="5">BPK282A1</strain>
    </source>
</reference>
<evidence type="ECO:0000313" key="3">
    <source>
        <dbReference type="EMBL" id="CAC5429088.1"/>
    </source>
</evidence>
<name>A0A3S7WUB2_LEIDO</name>
<dbReference type="OrthoDB" id="273809at2759"/>
<protein>
    <submittedName>
        <fullName evidence="3">Hypothetical_protein_conserved</fullName>
    </submittedName>
</protein>
<evidence type="ECO:0000313" key="5">
    <source>
        <dbReference type="Proteomes" id="UP000008980"/>
    </source>
</evidence>
<organism evidence="2 6">
    <name type="scientific">Leishmania donovani</name>
    <dbReference type="NCBI Taxonomy" id="5661"/>
    <lineage>
        <taxon>Eukaryota</taxon>
        <taxon>Discoba</taxon>
        <taxon>Euglenozoa</taxon>
        <taxon>Kinetoplastea</taxon>
        <taxon>Metakinetoplastina</taxon>
        <taxon>Trypanosomatida</taxon>
        <taxon>Trypanosomatidae</taxon>
        <taxon>Leishmaniinae</taxon>
        <taxon>Leishmania</taxon>
    </lineage>
</organism>
<feature type="compositionally biased region" description="Polar residues" evidence="1">
    <location>
        <begin position="218"/>
        <end position="240"/>
    </location>
</feature>
<evidence type="ECO:0000256" key="1">
    <source>
        <dbReference type="SAM" id="MobiDB-lite"/>
    </source>
</evidence>
<dbReference type="AlphaFoldDB" id="A0A3S7WUB2"/>
<feature type="region of interest" description="Disordered" evidence="1">
    <location>
        <begin position="272"/>
        <end position="314"/>
    </location>
</feature>
<dbReference type="OMA" id="RELERCY"/>
<accession>A0A3S7WUB2</accession>
<dbReference type="VEuPathDB" id="TriTrypDB:LdBPK_170370.1"/>
<evidence type="ECO:0000313" key="4">
    <source>
        <dbReference type="EMBL" id="CBZ33184.1"/>
    </source>
</evidence>
<dbReference type="EMBL" id="LR812637">
    <property type="protein sequence ID" value="CAC5429088.1"/>
    <property type="molecule type" value="Genomic_DNA"/>
</dbReference>
<dbReference type="Proteomes" id="UP000601710">
    <property type="component" value="Chromosome 17"/>
</dbReference>
<reference evidence="4 5" key="1">
    <citation type="journal article" date="2011" name="Genome Res.">
        <title>Whole genome sequencing of multiple Leishmania donovani clinical isolates provides insights into population structure and mechanisms of drug resistance.</title>
        <authorList>
            <person name="Downing T."/>
            <person name="Imamura H."/>
            <person name="Decuypere S."/>
            <person name="Clark T.G."/>
            <person name="Coombs G.H."/>
            <person name="Cotton J.A."/>
            <person name="Hilley J.D."/>
            <person name="de Doncker S."/>
            <person name="Maes I."/>
            <person name="Mottram J.C."/>
            <person name="Quail M.A."/>
            <person name="Rijal S."/>
            <person name="Sanders M."/>
            <person name="Schonian G."/>
            <person name="Stark O."/>
            <person name="Sundar S."/>
            <person name="Vanaerschot M."/>
            <person name="Hertz-Fowler C."/>
            <person name="Dujardin J.C."/>
            <person name="Berriman M."/>
        </authorList>
    </citation>
    <scope>NUCLEOTIDE SEQUENCE [LARGE SCALE GENOMIC DNA]</scope>
    <source>
        <strain evidence="4 5">BPK282A1</strain>
    </source>
</reference>
<proteinExistence type="predicted"/>
<sequence>MMGGRRGPPLDARPQALFAYAQTVTDTPMPRWQPPQTAAMGAGDKGSCHATPLTKAGASRFNVVFRRSSGSRQQRAKREGALSVAHDVSYLYDKDNRECVLRCKAVGQAPNKIFMCMQRAHRGADWVVGTELNLCGFDILVEEVMELHCIPYEEAVDAADAADNSSEAGAGGDLITCCGTSAHTASAASYAQTLSTAASVDPGRGHTTHAQPRFSFLPRQTSQHFVTTTPSRATRDNGPSSPTPLEDEEASSICAPQKWPTLKMDSVPVGTALTAHHPTDPPPPAPRDERGVDGSVCPNSCPPHERRQRRRRRSVASLARELERCYPEYF</sequence>
<dbReference type="EMBL" id="FR799604">
    <property type="protein sequence ID" value="CBZ33184.1"/>
    <property type="molecule type" value="Genomic_DNA"/>
</dbReference>
<dbReference type="KEGG" id="ldo:LDBPK_170370"/>
<dbReference type="VEuPathDB" id="TriTrypDB:LDHU3_17.0640"/>